<proteinExistence type="predicted"/>
<dbReference type="GeneID" id="36519198"/>
<keyword evidence="4" id="KW-1185">Reference proteome</keyword>
<feature type="compositionally biased region" description="Polar residues" evidence="1">
    <location>
        <begin position="1"/>
        <end position="11"/>
    </location>
</feature>
<dbReference type="AlphaFoldDB" id="A0A2I2FF28"/>
<dbReference type="STRING" id="41067.A0A2I2FF28"/>
<evidence type="ECO:0000256" key="1">
    <source>
        <dbReference type="SAM" id="MobiDB-lite"/>
    </source>
</evidence>
<feature type="domain" description="Ras-GEF" evidence="2">
    <location>
        <begin position="364"/>
        <end position="449"/>
    </location>
</feature>
<dbReference type="GO" id="GO:0007264">
    <property type="term" value="P:small GTPase-mediated signal transduction"/>
    <property type="evidence" value="ECO:0007669"/>
    <property type="project" value="InterPro"/>
</dbReference>
<dbReference type="OrthoDB" id="4312812at2759"/>
<protein>
    <recommendedName>
        <fullName evidence="2">Ras-GEF domain-containing protein</fullName>
    </recommendedName>
</protein>
<evidence type="ECO:0000313" key="3">
    <source>
        <dbReference type="EMBL" id="PLB39236.1"/>
    </source>
</evidence>
<accession>A0A2I2FF28</accession>
<dbReference type="EMBL" id="KZ559130">
    <property type="protein sequence ID" value="PLB39236.1"/>
    <property type="molecule type" value="Genomic_DNA"/>
</dbReference>
<dbReference type="Proteomes" id="UP000234585">
    <property type="component" value="Unassembled WGS sequence"/>
</dbReference>
<gene>
    <name evidence="3" type="ORF">BDW47DRAFT_103277</name>
</gene>
<organism evidence="3 4">
    <name type="scientific">Aspergillus candidus</name>
    <dbReference type="NCBI Taxonomy" id="41067"/>
    <lineage>
        <taxon>Eukaryota</taxon>
        <taxon>Fungi</taxon>
        <taxon>Dikarya</taxon>
        <taxon>Ascomycota</taxon>
        <taxon>Pezizomycotina</taxon>
        <taxon>Eurotiomycetes</taxon>
        <taxon>Eurotiomycetidae</taxon>
        <taxon>Eurotiales</taxon>
        <taxon>Aspergillaceae</taxon>
        <taxon>Aspergillus</taxon>
        <taxon>Aspergillus subgen. Circumdati</taxon>
    </lineage>
</organism>
<name>A0A2I2FF28_ASPCN</name>
<dbReference type="Pfam" id="PF00617">
    <property type="entry name" value="RasGEF"/>
    <property type="match status" value="1"/>
</dbReference>
<dbReference type="RefSeq" id="XP_024673248.1">
    <property type="nucleotide sequence ID" value="XM_024812038.1"/>
</dbReference>
<dbReference type="InterPro" id="IPR023578">
    <property type="entry name" value="Ras_GEF_dom_sf"/>
</dbReference>
<reference evidence="3 4" key="1">
    <citation type="submission" date="2017-12" db="EMBL/GenBank/DDBJ databases">
        <authorList>
            <consortium name="DOE Joint Genome Institute"/>
            <person name="Haridas S."/>
            <person name="Kjaerbolling I."/>
            <person name="Vesth T.C."/>
            <person name="Frisvad J.C."/>
            <person name="Nybo J.L."/>
            <person name="Theobald S."/>
            <person name="Kuo A."/>
            <person name="Bowyer P."/>
            <person name="Matsuda Y."/>
            <person name="Mondo S."/>
            <person name="Lyhne E.K."/>
            <person name="Kogle M.E."/>
            <person name="Clum A."/>
            <person name="Lipzen A."/>
            <person name="Salamov A."/>
            <person name="Ngan C.Y."/>
            <person name="Daum C."/>
            <person name="Chiniquy J."/>
            <person name="Barry K."/>
            <person name="LaButti K."/>
            <person name="Simmons B.A."/>
            <person name="Magnuson J.K."/>
            <person name="Mortensen U.H."/>
            <person name="Larsen T.O."/>
            <person name="Grigoriev I.V."/>
            <person name="Baker S.E."/>
            <person name="Andersen M.R."/>
            <person name="Nordberg H.P."/>
            <person name="Cantor M.N."/>
            <person name="Hua S.X."/>
        </authorList>
    </citation>
    <scope>NUCLEOTIDE SEQUENCE [LARGE SCALE GENOMIC DNA]</scope>
    <source>
        <strain evidence="3 4">CBS 102.13</strain>
    </source>
</reference>
<feature type="region of interest" description="Disordered" evidence="1">
    <location>
        <begin position="1"/>
        <end position="21"/>
    </location>
</feature>
<dbReference type="Gene3D" id="1.10.840.10">
    <property type="entry name" value="Ras guanine-nucleotide exchange factors catalytic domain"/>
    <property type="match status" value="1"/>
</dbReference>
<sequence>MSGYSPHQSGGPSAGPLPGQSEYPSLFQSSAEVPPFYISYLWWEDEAATILWAFDVEKVKRVIRYSLFPDENFPRKALQNRHGNTVDDFLSGLVQPHERNFIPNLSQVQKVEEIMRRCRISSPPPAAWSWFPGQKANESDPEAIARGIDTESFLHFTRISFEELVRYALGYKVASVEWFLQQHTALYVHLLDYLSAFPDEIARYVEVETHLRSRSPFAHRALAHCLRTVNPGQCASIETSAGLGFEFIAAPIQRIFRDLPPSLTNILKVLSVLGVRFQRTYVHAREMDWTRPFNVAFSFLEDLLDATSPVDFARTLTSADEEQFATLTPQSFMTQDATANNLMKRWEMQSIDVWECCTGLPENIAYIQECLQALFAIRNFHSLTAILDGLRKYSLTESTMATAANGADTVALKSVTPPSLLELLDPTDNFATYRQLYQASPGIPFLFPHIRECQQGGQPPLRQLFQQMQPIMD</sequence>
<dbReference type="InterPro" id="IPR036964">
    <property type="entry name" value="RASGEF_cat_dom_sf"/>
</dbReference>
<evidence type="ECO:0000259" key="2">
    <source>
        <dbReference type="Pfam" id="PF00617"/>
    </source>
</evidence>
<dbReference type="SUPFAM" id="SSF48366">
    <property type="entry name" value="Ras GEF"/>
    <property type="match status" value="1"/>
</dbReference>
<dbReference type="InterPro" id="IPR001895">
    <property type="entry name" value="RASGEF_cat_dom"/>
</dbReference>
<evidence type="ECO:0000313" key="4">
    <source>
        <dbReference type="Proteomes" id="UP000234585"/>
    </source>
</evidence>
<dbReference type="GO" id="GO:0005085">
    <property type="term" value="F:guanyl-nucleotide exchange factor activity"/>
    <property type="evidence" value="ECO:0007669"/>
    <property type="project" value="InterPro"/>
</dbReference>